<dbReference type="Gene3D" id="3.20.20.190">
    <property type="entry name" value="Phosphatidylinositol (PI) phosphodiesterase"/>
    <property type="match status" value="1"/>
</dbReference>
<comment type="catalytic activity">
    <reaction evidence="8">
        <text>1-O-hexadecyl-sn-glycero-3-phosphocholine + H2O = 1-O-hexadecyl-sn-glycero-3-phosphate + choline + H(+)</text>
        <dbReference type="Rhea" id="RHEA:41143"/>
        <dbReference type="ChEBI" id="CHEBI:15354"/>
        <dbReference type="ChEBI" id="CHEBI:15377"/>
        <dbReference type="ChEBI" id="CHEBI:15378"/>
        <dbReference type="ChEBI" id="CHEBI:64496"/>
        <dbReference type="ChEBI" id="CHEBI:77580"/>
    </reaction>
    <physiologicalReaction direction="left-to-right" evidence="8">
        <dbReference type="Rhea" id="RHEA:41144"/>
    </physiologicalReaction>
</comment>
<keyword evidence="7 13" id="KW-0472">Membrane</keyword>
<evidence type="ECO:0000256" key="10">
    <source>
        <dbReference type="ARBA" id="ARBA00047538"/>
    </source>
</evidence>
<evidence type="ECO:0000256" key="11">
    <source>
        <dbReference type="ARBA" id="ARBA00048580"/>
    </source>
</evidence>
<comment type="catalytic activity">
    <reaction evidence="10">
        <text>N-hexadecanoyl-1-(9Z-octadecenoyl)-sn-glycero-3-phosphoethanolamine + H2O = N-hexadecanoylethanolamine + 1-(9Z-octadecenoyl)-sn-glycero-3-phosphate + H(+)</text>
        <dbReference type="Rhea" id="RHEA:53168"/>
        <dbReference type="ChEBI" id="CHEBI:15377"/>
        <dbReference type="ChEBI" id="CHEBI:15378"/>
        <dbReference type="ChEBI" id="CHEBI:71464"/>
        <dbReference type="ChEBI" id="CHEBI:74544"/>
        <dbReference type="ChEBI" id="CHEBI:85217"/>
    </reaction>
    <physiologicalReaction direction="left-to-right" evidence="10">
        <dbReference type="Rhea" id="RHEA:53169"/>
    </physiologicalReaction>
</comment>
<dbReference type="GO" id="GO:0046475">
    <property type="term" value="P:glycerophospholipid catabolic process"/>
    <property type="evidence" value="ECO:0007669"/>
    <property type="project" value="TreeGrafter"/>
</dbReference>
<evidence type="ECO:0000256" key="12">
    <source>
        <dbReference type="ARBA" id="ARBA00048947"/>
    </source>
</evidence>
<feature type="transmembrane region" description="Helical" evidence="13">
    <location>
        <begin position="6"/>
        <end position="24"/>
    </location>
</feature>
<dbReference type="GO" id="GO:0004622">
    <property type="term" value="F:phosphatidylcholine lysophospholipase activity"/>
    <property type="evidence" value="ECO:0007669"/>
    <property type="project" value="TreeGrafter"/>
</dbReference>
<sequence>MIVLSALGGYIITSYVFLKYPGILHKKKDVKFKAVHISHRGGAGENLENTMAAFQHAVNVGTQMLEIDCHITRDGHVVVSHDNSLNRTAGMEGCITDTDYQDLPPMLGSLRTDFEFTHVTVGGEDRRIPLLREVFEKFPDLAINIDIKINNDALIHEACAFHFVNKLIVEFKREHLTVWGNGSKEITDKCHKMNPSIGVLFSVKRVLLVVFLFYSGLLPFVPLHESFYEVLMPGVLLRENKFHVNFTSRQKFFIRLADTLLMNRSIFQHLSARGIQTYLWVLNDREDFERAFRYGVTGVMTDFPSRLTEYMDAKSA</sequence>
<comment type="catalytic activity">
    <reaction evidence="9">
        <text>N-(5Z,8Z,11Z,14Z-eicosatetraenoyl)-1-(9Z-octadecenoyl)-sn-glycero-3-phosphoethanolamine + H2O = N-(5Z,8Z,11Z,14Z-eicosatetraenoyl)-ethanolamine + 1-(9Z-octadecenoyl)-sn-glycero-3-phosphate + H(+)</text>
        <dbReference type="Rhea" id="RHEA:45544"/>
        <dbReference type="ChEBI" id="CHEBI:2700"/>
        <dbReference type="ChEBI" id="CHEBI:15377"/>
        <dbReference type="ChEBI" id="CHEBI:15378"/>
        <dbReference type="ChEBI" id="CHEBI:74544"/>
        <dbReference type="ChEBI" id="CHEBI:85223"/>
    </reaction>
    <physiologicalReaction direction="left-to-right" evidence="9">
        <dbReference type="Rhea" id="RHEA:45545"/>
    </physiologicalReaction>
</comment>
<keyword evidence="17" id="KW-1185">Reference proteome</keyword>
<dbReference type="Pfam" id="PF03009">
    <property type="entry name" value="GDPD"/>
    <property type="match status" value="1"/>
</dbReference>
<dbReference type="PANTHER" id="PTHR42758:SF2">
    <property type="entry name" value="PHOSPHATIDYLGLYCEROL PHOSPHOLIPASE C"/>
    <property type="match status" value="1"/>
</dbReference>
<dbReference type="SUPFAM" id="SSF51695">
    <property type="entry name" value="PLC-like phosphodiesterases"/>
    <property type="match status" value="1"/>
</dbReference>
<keyword evidence="4" id="KW-0378">Hydrolase</keyword>
<dbReference type="Proteomes" id="UP000014760">
    <property type="component" value="Unassembled WGS sequence"/>
</dbReference>
<dbReference type="EMBL" id="AMQN01013971">
    <property type="status" value="NOT_ANNOTATED_CDS"/>
    <property type="molecule type" value="Genomic_DNA"/>
</dbReference>
<keyword evidence="5 13" id="KW-1133">Transmembrane helix</keyword>
<evidence type="ECO:0000259" key="14">
    <source>
        <dbReference type="PROSITE" id="PS51704"/>
    </source>
</evidence>
<dbReference type="InterPro" id="IPR030395">
    <property type="entry name" value="GP_PDE_dom"/>
</dbReference>
<evidence type="ECO:0000256" key="13">
    <source>
        <dbReference type="SAM" id="Phobius"/>
    </source>
</evidence>
<comment type="catalytic activity">
    <reaction evidence="12">
        <text>N,1-di-(9Z-octadecenoyl)-sn-glycero-3-phosphoethanolamine + H2O = N-(9Z-octadecenoyl) ethanolamine + 1-(9Z-octadecenoyl)-sn-glycero-3-phosphate + H(+)</text>
        <dbReference type="Rhea" id="RHEA:56460"/>
        <dbReference type="ChEBI" id="CHEBI:15377"/>
        <dbReference type="ChEBI" id="CHEBI:15378"/>
        <dbReference type="ChEBI" id="CHEBI:71466"/>
        <dbReference type="ChEBI" id="CHEBI:74544"/>
        <dbReference type="ChEBI" id="CHEBI:85222"/>
    </reaction>
    <physiologicalReaction direction="left-to-right" evidence="12">
        <dbReference type="Rhea" id="RHEA:56461"/>
    </physiologicalReaction>
</comment>
<accession>R7THT0</accession>
<evidence type="ECO:0000256" key="3">
    <source>
        <dbReference type="ARBA" id="ARBA00022692"/>
    </source>
</evidence>
<evidence type="ECO:0000256" key="9">
    <source>
        <dbReference type="ARBA" id="ARBA00047392"/>
    </source>
</evidence>
<evidence type="ECO:0000256" key="4">
    <source>
        <dbReference type="ARBA" id="ARBA00022801"/>
    </source>
</evidence>
<feature type="domain" description="GP-PDE" evidence="14">
    <location>
        <begin position="34"/>
        <end position="311"/>
    </location>
</feature>
<dbReference type="STRING" id="283909.R7THT0"/>
<evidence type="ECO:0000256" key="1">
    <source>
        <dbReference type="ARBA" id="ARBA00004370"/>
    </source>
</evidence>
<evidence type="ECO:0000313" key="16">
    <source>
        <dbReference type="EnsemblMetazoa" id="CapteP117554"/>
    </source>
</evidence>
<organism evidence="15">
    <name type="scientific">Capitella teleta</name>
    <name type="common">Polychaete worm</name>
    <dbReference type="NCBI Taxonomy" id="283909"/>
    <lineage>
        <taxon>Eukaryota</taxon>
        <taxon>Metazoa</taxon>
        <taxon>Spiralia</taxon>
        <taxon>Lophotrochozoa</taxon>
        <taxon>Annelida</taxon>
        <taxon>Polychaeta</taxon>
        <taxon>Sedentaria</taxon>
        <taxon>Scolecida</taxon>
        <taxon>Capitellidae</taxon>
        <taxon>Capitella</taxon>
    </lineage>
</organism>
<dbReference type="InterPro" id="IPR017946">
    <property type="entry name" value="PLC-like_Pdiesterase_TIM-brl"/>
</dbReference>
<name>R7THT0_CAPTE</name>
<dbReference type="AlphaFoldDB" id="R7THT0"/>
<gene>
    <name evidence="15" type="ORF">CAPTEDRAFT_117554</name>
</gene>
<protein>
    <recommendedName>
        <fullName evidence="14">GP-PDE domain-containing protein</fullName>
    </recommendedName>
</protein>
<dbReference type="EMBL" id="AMQN01013970">
    <property type="status" value="NOT_ANNOTATED_CDS"/>
    <property type="molecule type" value="Genomic_DNA"/>
</dbReference>
<evidence type="ECO:0000313" key="15">
    <source>
        <dbReference type="EMBL" id="ELT91116.1"/>
    </source>
</evidence>
<comment type="similarity">
    <text evidence="2">Belongs to the glycerophosphoryl diester phosphodiesterase family.</text>
</comment>
<dbReference type="EMBL" id="AMQN01013972">
    <property type="status" value="NOT_ANNOTATED_CDS"/>
    <property type="molecule type" value="Genomic_DNA"/>
</dbReference>
<proteinExistence type="inferred from homology"/>
<dbReference type="EMBL" id="KB310640">
    <property type="protein sequence ID" value="ELT91116.1"/>
    <property type="molecule type" value="Genomic_DNA"/>
</dbReference>
<comment type="subcellular location">
    <subcellularLocation>
        <location evidence="1">Membrane</location>
    </subcellularLocation>
</comment>
<evidence type="ECO:0000256" key="6">
    <source>
        <dbReference type="ARBA" id="ARBA00023098"/>
    </source>
</evidence>
<reference evidence="16" key="3">
    <citation type="submission" date="2015-06" db="UniProtKB">
        <authorList>
            <consortium name="EnsemblMetazoa"/>
        </authorList>
    </citation>
    <scope>IDENTIFICATION</scope>
</reference>
<dbReference type="OrthoDB" id="1058301at2759"/>
<dbReference type="PROSITE" id="PS51704">
    <property type="entry name" value="GP_PDE"/>
    <property type="match status" value="1"/>
</dbReference>
<keyword evidence="6" id="KW-0443">Lipid metabolism</keyword>
<evidence type="ECO:0000256" key="5">
    <source>
        <dbReference type="ARBA" id="ARBA00022989"/>
    </source>
</evidence>
<evidence type="ECO:0000256" key="2">
    <source>
        <dbReference type="ARBA" id="ARBA00007277"/>
    </source>
</evidence>
<dbReference type="GO" id="GO:0008081">
    <property type="term" value="F:phosphoric diester hydrolase activity"/>
    <property type="evidence" value="ECO:0007669"/>
    <property type="project" value="InterPro"/>
</dbReference>
<evidence type="ECO:0000256" key="7">
    <source>
        <dbReference type="ARBA" id="ARBA00023136"/>
    </source>
</evidence>
<dbReference type="PANTHER" id="PTHR42758">
    <property type="entry name" value="PHOSPHATIDYLGLYCEROL PHOSPHOLIPASE C"/>
    <property type="match status" value="1"/>
</dbReference>
<keyword evidence="3 13" id="KW-0812">Transmembrane</keyword>
<evidence type="ECO:0000256" key="8">
    <source>
        <dbReference type="ARBA" id="ARBA00036083"/>
    </source>
</evidence>
<reference evidence="17" key="1">
    <citation type="submission" date="2012-12" db="EMBL/GenBank/DDBJ databases">
        <authorList>
            <person name="Hellsten U."/>
            <person name="Grimwood J."/>
            <person name="Chapman J.A."/>
            <person name="Shapiro H."/>
            <person name="Aerts A."/>
            <person name="Otillar R.P."/>
            <person name="Terry A.Y."/>
            <person name="Boore J.L."/>
            <person name="Simakov O."/>
            <person name="Marletaz F."/>
            <person name="Cho S.-J."/>
            <person name="Edsinger-Gonzales E."/>
            <person name="Havlak P."/>
            <person name="Kuo D.-H."/>
            <person name="Larsson T."/>
            <person name="Lv J."/>
            <person name="Arendt D."/>
            <person name="Savage R."/>
            <person name="Osoegawa K."/>
            <person name="de Jong P."/>
            <person name="Lindberg D.R."/>
            <person name="Seaver E.C."/>
            <person name="Weisblat D.A."/>
            <person name="Putnam N.H."/>
            <person name="Grigoriev I.V."/>
            <person name="Rokhsar D.S."/>
        </authorList>
    </citation>
    <scope>NUCLEOTIDE SEQUENCE</scope>
    <source>
        <strain evidence="17">I ESC-2004</strain>
    </source>
</reference>
<evidence type="ECO:0000313" key="17">
    <source>
        <dbReference type="Proteomes" id="UP000014760"/>
    </source>
</evidence>
<dbReference type="GO" id="GO:0005789">
    <property type="term" value="C:endoplasmic reticulum membrane"/>
    <property type="evidence" value="ECO:0007669"/>
    <property type="project" value="TreeGrafter"/>
</dbReference>
<dbReference type="CDD" id="cd08612">
    <property type="entry name" value="GDPD_GDE4"/>
    <property type="match status" value="1"/>
</dbReference>
<dbReference type="InterPro" id="IPR052271">
    <property type="entry name" value="GDPD-Related"/>
</dbReference>
<dbReference type="OMA" id="VHVWTID"/>
<dbReference type="EnsemblMetazoa" id="CapteT117554">
    <property type="protein sequence ID" value="CapteP117554"/>
    <property type="gene ID" value="CapteG117554"/>
</dbReference>
<comment type="catalytic activity">
    <reaction evidence="11">
        <text>1-O-(1Z-octadecenyl)-sn-glycero-3-phospho-N-hexadecanoyl-ethanolamine + H2O = 1-O-(1Z-octadecenyl)-sn-glycero-3-phosphate + N-hexadecanoylethanolamine + H(+)</text>
        <dbReference type="Rhea" id="RHEA:53184"/>
        <dbReference type="ChEBI" id="CHEBI:15377"/>
        <dbReference type="ChEBI" id="CHEBI:15378"/>
        <dbReference type="ChEBI" id="CHEBI:71464"/>
        <dbReference type="ChEBI" id="CHEBI:137009"/>
        <dbReference type="ChEBI" id="CHEBI:137017"/>
    </reaction>
    <physiologicalReaction direction="left-to-right" evidence="11">
        <dbReference type="Rhea" id="RHEA:53185"/>
    </physiologicalReaction>
</comment>
<reference evidence="15 17" key="2">
    <citation type="journal article" date="2013" name="Nature">
        <title>Insights into bilaterian evolution from three spiralian genomes.</title>
        <authorList>
            <person name="Simakov O."/>
            <person name="Marletaz F."/>
            <person name="Cho S.J."/>
            <person name="Edsinger-Gonzales E."/>
            <person name="Havlak P."/>
            <person name="Hellsten U."/>
            <person name="Kuo D.H."/>
            <person name="Larsson T."/>
            <person name="Lv J."/>
            <person name="Arendt D."/>
            <person name="Savage R."/>
            <person name="Osoegawa K."/>
            <person name="de Jong P."/>
            <person name="Grimwood J."/>
            <person name="Chapman J.A."/>
            <person name="Shapiro H."/>
            <person name="Aerts A."/>
            <person name="Otillar R.P."/>
            <person name="Terry A.Y."/>
            <person name="Boore J.L."/>
            <person name="Grigoriev I.V."/>
            <person name="Lindberg D.R."/>
            <person name="Seaver E.C."/>
            <person name="Weisblat D.A."/>
            <person name="Putnam N.H."/>
            <person name="Rokhsar D.S."/>
        </authorList>
    </citation>
    <scope>NUCLEOTIDE SEQUENCE</scope>
    <source>
        <strain evidence="15 17">I ESC-2004</strain>
    </source>
</reference>
<dbReference type="HOGENOM" id="CLU_030006_5_0_1"/>